<keyword evidence="6" id="KW-0472">Membrane</keyword>
<dbReference type="InterPro" id="IPR036097">
    <property type="entry name" value="HisK_dim/P_sf"/>
</dbReference>
<keyword evidence="9" id="KW-1185">Reference proteome</keyword>
<dbReference type="CDD" id="cd00075">
    <property type="entry name" value="HATPase"/>
    <property type="match status" value="1"/>
</dbReference>
<dbReference type="PROSITE" id="PS50109">
    <property type="entry name" value="HIS_KIN"/>
    <property type="match status" value="1"/>
</dbReference>
<protein>
    <recommendedName>
        <fullName evidence="2">histidine kinase</fullName>
        <ecNumber evidence="2">2.7.13.3</ecNumber>
    </recommendedName>
</protein>
<feature type="domain" description="Histidine kinase" evidence="7">
    <location>
        <begin position="224"/>
        <end position="443"/>
    </location>
</feature>
<comment type="catalytic activity">
    <reaction evidence="1">
        <text>ATP + protein L-histidine = ADP + protein N-phospho-L-histidine.</text>
        <dbReference type="EC" id="2.7.13.3"/>
    </reaction>
</comment>
<feature type="transmembrane region" description="Helical" evidence="6">
    <location>
        <begin position="187"/>
        <end position="209"/>
    </location>
</feature>
<dbReference type="Pfam" id="PF02518">
    <property type="entry name" value="HATPase_c"/>
    <property type="match status" value="1"/>
</dbReference>
<keyword evidence="5 8" id="KW-0418">Kinase</keyword>
<evidence type="ECO:0000313" key="8">
    <source>
        <dbReference type="EMBL" id="NEN22986.1"/>
    </source>
</evidence>
<proteinExistence type="predicted"/>
<dbReference type="PANTHER" id="PTHR43547">
    <property type="entry name" value="TWO-COMPONENT HISTIDINE KINASE"/>
    <property type="match status" value="1"/>
</dbReference>
<dbReference type="SUPFAM" id="SSF55874">
    <property type="entry name" value="ATPase domain of HSP90 chaperone/DNA topoisomerase II/histidine kinase"/>
    <property type="match status" value="1"/>
</dbReference>
<dbReference type="InterPro" id="IPR003661">
    <property type="entry name" value="HisK_dim/P_dom"/>
</dbReference>
<dbReference type="SMART" id="SM00388">
    <property type="entry name" value="HisKA"/>
    <property type="match status" value="1"/>
</dbReference>
<dbReference type="RefSeq" id="WP_163283754.1">
    <property type="nucleotide sequence ID" value="NZ_JAAGVY010000007.1"/>
</dbReference>
<keyword evidence="6" id="KW-1133">Transmembrane helix</keyword>
<dbReference type="InterPro" id="IPR036890">
    <property type="entry name" value="HATPase_C_sf"/>
</dbReference>
<sequence length="445" mass="50713">MGKKLIGILILLATVSVAGIIATQIYWLDKAFKVQQTQLDLRKEQATAESKQFNDRVTMALTNVANEILTINNDPAELFQAVKQIRPNYFSVAINDTVHPYLLESLLKSEFQRRNIGENFEYGVYDCFTDSIVYGDYIALNDDTTITDYTASTPQIKWDKDGHYFGVFFPDRTLYEVSTLKPQVSTWAFSAIISLIVFLFFAYAVYLILRQKKLSEMKSDFINNMTHELRTPISTISLSSEILLGDKIKDQPERLKNYAQLIYNENQRLRLQVDKVLQLALLDKKGVEINYQPLDMHQIIKNAAESITLVRENDEISINLELIAENQNISGDPVHISNVIHNLLDNATKYSKAKTAILIKTSNMRDNLIIEVEDNGIGIPRKSIDYIFDKFYRVPTGNLHDVKGFGLGLYYVNQIVMAHKGKISVKSKEGEGTIFTLQFPIKNTK</sequence>
<evidence type="ECO:0000259" key="7">
    <source>
        <dbReference type="PROSITE" id="PS50109"/>
    </source>
</evidence>
<dbReference type="EMBL" id="JAAGVY010000007">
    <property type="protein sequence ID" value="NEN22986.1"/>
    <property type="molecule type" value="Genomic_DNA"/>
</dbReference>
<evidence type="ECO:0000256" key="6">
    <source>
        <dbReference type="SAM" id="Phobius"/>
    </source>
</evidence>
<dbReference type="EC" id="2.7.13.3" evidence="2"/>
<evidence type="ECO:0000313" key="9">
    <source>
        <dbReference type="Proteomes" id="UP000486602"/>
    </source>
</evidence>
<evidence type="ECO:0000256" key="2">
    <source>
        <dbReference type="ARBA" id="ARBA00012438"/>
    </source>
</evidence>
<keyword evidence="3" id="KW-0597">Phosphoprotein</keyword>
<evidence type="ECO:0000256" key="3">
    <source>
        <dbReference type="ARBA" id="ARBA00022553"/>
    </source>
</evidence>
<dbReference type="InterPro" id="IPR005467">
    <property type="entry name" value="His_kinase_dom"/>
</dbReference>
<evidence type="ECO:0000256" key="5">
    <source>
        <dbReference type="ARBA" id="ARBA00022777"/>
    </source>
</evidence>
<dbReference type="Gene3D" id="1.10.287.130">
    <property type="match status" value="1"/>
</dbReference>
<dbReference type="PANTHER" id="PTHR43547:SF2">
    <property type="entry name" value="HYBRID SIGNAL TRANSDUCTION HISTIDINE KINASE C"/>
    <property type="match status" value="1"/>
</dbReference>
<reference evidence="8 9" key="1">
    <citation type="submission" date="2020-02" db="EMBL/GenBank/DDBJ databases">
        <title>Out from the shadows clarifying the taxonomy of the family Cryomorphaceae and related taxa by utilizing the GTDB taxonomic framework.</title>
        <authorList>
            <person name="Bowman J.P."/>
        </authorList>
    </citation>
    <scope>NUCLEOTIDE SEQUENCE [LARGE SCALE GENOMIC DNA]</scope>
    <source>
        <strain evidence="8 9">QSSC 1-22</strain>
    </source>
</reference>
<dbReference type="GO" id="GO:0000155">
    <property type="term" value="F:phosphorelay sensor kinase activity"/>
    <property type="evidence" value="ECO:0007669"/>
    <property type="project" value="InterPro"/>
</dbReference>
<dbReference type="Pfam" id="PF00512">
    <property type="entry name" value="HisKA"/>
    <property type="match status" value="1"/>
</dbReference>
<dbReference type="Proteomes" id="UP000486602">
    <property type="component" value="Unassembled WGS sequence"/>
</dbReference>
<dbReference type="AlphaFoldDB" id="A0A7K3WMW9"/>
<comment type="caution">
    <text evidence="8">The sequence shown here is derived from an EMBL/GenBank/DDBJ whole genome shotgun (WGS) entry which is preliminary data.</text>
</comment>
<dbReference type="PRINTS" id="PR00344">
    <property type="entry name" value="BCTRLSENSOR"/>
</dbReference>
<name>A0A7K3WMW9_9FLAO</name>
<dbReference type="InterPro" id="IPR004358">
    <property type="entry name" value="Sig_transdc_His_kin-like_C"/>
</dbReference>
<gene>
    <name evidence="8" type="ORF">G3O08_05665</name>
</gene>
<dbReference type="SUPFAM" id="SSF47384">
    <property type="entry name" value="Homodimeric domain of signal transducing histidine kinase"/>
    <property type="match status" value="1"/>
</dbReference>
<evidence type="ECO:0000256" key="4">
    <source>
        <dbReference type="ARBA" id="ARBA00022679"/>
    </source>
</evidence>
<evidence type="ECO:0000256" key="1">
    <source>
        <dbReference type="ARBA" id="ARBA00000085"/>
    </source>
</evidence>
<accession>A0A7K3WMW9</accession>
<dbReference type="InterPro" id="IPR003594">
    <property type="entry name" value="HATPase_dom"/>
</dbReference>
<dbReference type="SMART" id="SM00387">
    <property type="entry name" value="HATPase_c"/>
    <property type="match status" value="1"/>
</dbReference>
<dbReference type="FunFam" id="3.30.565.10:FF:000006">
    <property type="entry name" value="Sensor histidine kinase WalK"/>
    <property type="match status" value="1"/>
</dbReference>
<dbReference type="CDD" id="cd00082">
    <property type="entry name" value="HisKA"/>
    <property type="match status" value="1"/>
</dbReference>
<dbReference type="Gene3D" id="3.30.565.10">
    <property type="entry name" value="Histidine kinase-like ATPase, C-terminal domain"/>
    <property type="match status" value="1"/>
</dbReference>
<keyword evidence="4" id="KW-0808">Transferase</keyword>
<organism evidence="8 9">
    <name type="scientific">Cryomorpha ignava</name>
    <dbReference type="NCBI Taxonomy" id="101383"/>
    <lineage>
        <taxon>Bacteria</taxon>
        <taxon>Pseudomonadati</taxon>
        <taxon>Bacteroidota</taxon>
        <taxon>Flavobacteriia</taxon>
        <taxon>Flavobacteriales</taxon>
        <taxon>Cryomorphaceae</taxon>
        <taxon>Cryomorpha</taxon>
    </lineage>
</organism>
<keyword evidence="6" id="KW-0812">Transmembrane</keyword>